<comment type="caution">
    <text evidence="1">The sequence shown here is derived from an EMBL/GenBank/DDBJ whole genome shotgun (WGS) entry which is preliminary data.</text>
</comment>
<proteinExistence type="predicted"/>
<keyword evidence="2" id="KW-1185">Reference proteome</keyword>
<dbReference type="AlphaFoldDB" id="A0A1Q9BRU9"/>
<protein>
    <submittedName>
        <fullName evidence="1">Uncharacterized protein</fullName>
    </submittedName>
</protein>
<evidence type="ECO:0000313" key="1">
    <source>
        <dbReference type="EMBL" id="OLP73354.1"/>
    </source>
</evidence>
<name>A0A1Q9BRU9_SYMMI</name>
<dbReference type="Proteomes" id="UP000186817">
    <property type="component" value="Unassembled WGS sequence"/>
</dbReference>
<feature type="non-terminal residue" evidence="1">
    <location>
        <position position="1"/>
    </location>
</feature>
<dbReference type="EMBL" id="LSRX01005691">
    <property type="protein sequence ID" value="OLP73354.1"/>
    <property type="molecule type" value="Genomic_DNA"/>
</dbReference>
<reference evidence="1 2" key="1">
    <citation type="submission" date="2016-02" db="EMBL/GenBank/DDBJ databases">
        <title>Genome analysis of coral dinoflagellate symbionts highlights evolutionary adaptations to a symbiotic lifestyle.</title>
        <authorList>
            <person name="Aranda M."/>
            <person name="Li Y."/>
            <person name="Liew Y.J."/>
            <person name="Baumgarten S."/>
            <person name="Simakov O."/>
            <person name="Wilson M."/>
            <person name="Piel J."/>
            <person name="Ashoor H."/>
            <person name="Bougouffa S."/>
            <person name="Bajic V.B."/>
            <person name="Ryu T."/>
            <person name="Ravasi T."/>
            <person name="Bayer T."/>
            <person name="Micklem G."/>
            <person name="Kim H."/>
            <person name="Bhak J."/>
            <person name="Lajeunesse T.C."/>
            <person name="Voolstra C.R."/>
        </authorList>
    </citation>
    <scope>NUCLEOTIDE SEQUENCE [LARGE SCALE GENOMIC DNA]</scope>
    <source>
        <strain evidence="1 2">CCMP2467</strain>
    </source>
</reference>
<evidence type="ECO:0000313" key="2">
    <source>
        <dbReference type="Proteomes" id="UP000186817"/>
    </source>
</evidence>
<gene>
    <name evidence="1" type="ORF">AK812_SmicGene47433</name>
</gene>
<organism evidence="1 2">
    <name type="scientific">Symbiodinium microadriaticum</name>
    <name type="common">Dinoflagellate</name>
    <name type="synonym">Zooxanthella microadriatica</name>
    <dbReference type="NCBI Taxonomy" id="2951"/>
    <lineage>
        <taxon>Eukaryota</taxon>
        <taxon>Sar</taxon>
        <taxon>Alveolata</taxon>
        <taxon>Dinophyceae</taxon>
        <taxon>Suessiales</taxon>
        <taxon>Symbiodiniaceae</taxon>
        <taxon>Symbiodinium</taxon>
    </lineage>
</organism>
<sequence>ARVCVNGSAMTGDEQRKLKDTVTHLFSQLRST</sequence>
<accession>A0A1Q9BRU9</accession>